<reference evidence="2 3" key="1">
    <citation type="submission" date="2020-02" db="EMBL/GenBank/DDBJ databases">
        <authorList>
            <person name="Kim M.K."/>
        </authorList>
    </citation>
    <scope>NUCLEOTIDE SEQUENCE [LARGE SCALE GENOMIC DNA]</scope>
    <source>
        <strain evidence="2 3">BT327</strain>
    </source>
</reference>
<dbReference type="AlphaFoldDB" id="A0A6B3LV66"/>
<accession>A0A6B3LV66</accession>
<dbReference type="Pfam" id="PF00534">
    <property type="entry name" value="Glycos_transf_1"/>
    <property type="match status" value="1"/>
</dbReference>
<evidence type="ECO:0000313" key="2">
    <source>
        <dbReference type="EMBL" id="NEM98885.1"/>
    </source>
</evidence>
<name>A0A6B3LV66_9BACT</name>
<sequence length="364" mass="40973">MKTKVLFLYTELAGYFLSCIRALTEEHAVEVHLVRWPVNREAPFQFAIPDGVRVYEKQVYSREQLVELSHTINPAFVFCSGWMDKEYLAVVRSFKKQIPVLVGMDNHWQGTLKQQLARVVAPFTLQRLFTHAFVAGAPQKAYALKLGFKDQHILQGYYSADVPYFQAIYKQENAVKGSVFPKRFIYVGRYVPQKGITDLWQAFIQLQEEQPNEWELWCLGTGPLEATAAKHPKIRHIGFVQPADLPQFISQTGVFVLPSHFEPWGVVVHEFAAAGFPLLCSNAVGAATAFLKEGVNGYNFKAGDVGALKCAIQQVVSLSEQELQQMGEKSAAFALQNTPSIWAEKLMGLLQPEPVTTSQHHPDF</sequence>
<organism evidence="2 3">
    <name type="scientific">Pontibacter burrus</name>
    <dbReference type="NCBI Taxonomy" id="2704466"/>
    <lineage>
        <taxon>Bacteria</taxon>
        <taxon>Pseudomonadati</taxon>
        <taxon>Bacteroidota</taxon>
        <taxon>Cytophagia</taxon>
        <taxon>Cytophagales</taxon>
        <taxon>Hymenobacteraceae</taxon>
        <taxon>Pontibacter</taxon>
    </lineage>
</organism>
<dbReference type="Gene3D" id="3.40.50.2000">
    <property type="entry name" value="Glycogen Phosphorylase B"/>
    <property type="match status" value="1"/>
</dbReference>
<dbReference type="PANTHER" id="PTHR12526">
    <property type="entry name" value="GLYCOSYLTRANSFERASE"/>
    <property type="match status" value="1"/>
</dbReference>
<protein>
    <submittedName>
        <fullName evidence="2">Glycosyltransferase family 4 protein</fullName>
    </submittedName>
</protein>
<dbReference type="Proteomes" id="UP000474777">
    <property type="component" value="Unassembled WGS sequence"/>
</dbReference>
<proteinExistence type="predicted"/>
<evidence type="ECO:0000313" key="3">
    <source>
        <dbReference type="Proteomes" id="UP000474777"/>
    </source>
</evidence>
<keyword evidence="2" id="KW-0808">Transferase</keyword>
<dbReference type="SUPFAM" id="SSF53756">
    <property type="entry name" value="UDP-Glycosyltransferase/glycogen phosphorylase"/>
    <property type="match status" value="1"/>
</dbReference>
<comment type="caution">
    <text evidence="2">The sequence shown here is derived from an EMBL/GenBank/DDBJ whole genome shotgun (WGS) entry which is preliminary data.</text>
</comment>
<dbReference type="EMBL" id="JAAGWD010000006">
    <property type="protein sequence ID" value="NEM98885.1"/>
    <property type="molecule type" value="Genomic_DNA"/>
</dbReference>
<gene>
    <name evidence="2" type="ORF">GXP69_14375</name>
</gene>
<dbReference type="CDD" id="cd03801">
    <property type="entry name" value="GT4_PimA-like"/>
    <property type="match status" value="1"/>
</dbReference>
<feature type="domain" description="Glycosyl transferase family 1" evidence="1">
    <location>
        <begin position="181"/>
        <end position="329"/>
    </location>
</feature>
<dbReference type="GO" id="GO:0016757">
    <property type="term" value="F:glycosyltransferase activity"/>
    <property type="evidence" value="ECO:0007669"/>
    <property type="project" value="InterPro"/>
</dbReference>
<dbReference type="InterPro" id="IPR001296">
    <property type="entry name" value="Glyco_trans_1"/>
</dbReference>
<evidence type="ECO:0000259" key="1">
    <source>
        <dbReference type="Pfam" id="PF00534"/>
    </source>
</evidence>
<dbReference type="RefSeq" id="WP_163915772.1">
    <property type="nucleotide sequence ID" value="NZ_JAAGWD010000006.1"/>
</dbReference>
<dbReference type="PANTHER" id="PTHR12526:SF630">
    <property type="entry name" value="GLYCOSYLTRANSFERASE"/>
    <property type="match status" value="1"/>
</dbReference>
<keyword evidence="3" id="KW-1185">Reference proteome</keyword>